<dbReference type="KEGG" id="lez:GLE_3097"/>
<evidence type="ECO:0000256" key="3">
    <source>
        <dbReference type="ARBA" id="ARBA00022729"/>
    </source>
</evidence>
<dbReference type="Gene3D" id="3.20.20.190">
    <property type="entry name" value="Phosphatidylinositol (PI) phosphodiesterase"/>
    <property type="match status" value="1"/>
</dbReference>
<dbReference type="PANTHER" id="PTHR43620:SF7">
    <property type="entry name" value="GLYCEROPHOSPHODIESTER PHOSPHODIESTERASE GDPD5-RELATED"/>
    <property type="match status" value="1"/>
</dbReference>
<dbReference type="GO" id="GO:0006629">
    <property type="term" value="P:lipid metabolic process"/>
    <property type="evidence" value="ECO:0007669"/>
    <property type="project" value="InterPro"/>
</dbReference>
<evidence type="ECO:0000256" key="6">
    <source>
        <dbReference type="ARBA" id="ARBA00047512"/>
    </source>
</evidence>
<evidence type="ECO:0000313" key="10">
    <source>
        <dbReference type="Proteomes" id="UP000061569"/>
    </source>
</evidence>
<comment type="catalytic activity">
    <reaction evidence="6">
        <text>a sn-glycero-3-phosphodiester + H2O = an alcohol + sn-glycerol 3-phosphate + H(+)</text>
        <dbReference type="Rhea" id="RHEA:12969"/>
        <dbReference type="ChEBI" id="CHEBI:15377"/>
        <dbReference type="ChEBI" id="CHEBI:15378"/>
        <dbReference type="ChEBI" id="CHEBI:30879"/>
        <dbReference type="ChEBI" id="CHEBI:57597"/>
        <dbReference type="ChEBI" id="CHEBI:83408"/>
        <dbReference type="EC" id="3.1.4.46"/>
    </reaction>
</comment>
<evidence type="ECO:0000256" key="1">
    <source>
        <dbReference type="ARBA" id="ARBA00007277"/>
    </source>
</evidence>
<feature type="signal peptide" evidence="7">
    <location>
        <begin position="1"/>
        <end position="25"/>
    </location>
</feature>
<dbReference type="SUPFAM" id="SSF51695">
    <property type="entry name" value="PLC-like phosphodiesterases"/>
    <property type="match status" value="1"/>
</dbReference>
<accession>A0A0S2DIT5</accession>
<dbReference type="Proteomes" id="UP000061569">
    <property type="component" value="Chromosome"/>
</dbReference>
<evidence type="ECO:0000313" key="9">
    <source>
        <dbReference type="EMBL" id="ALN58444.1"/>
    </source>
</evidence>
<comment type="similarity">
    <text evidence="1">Belongs to the glycerophosphoryl diester phosphodiesterase family.</text>
</comment>
<keyword evidence="3 7" id="KW-0732">Signal</keyword>
<dbReference type="InterPro" id="IPR017946">
    <property type="entry name" value="PLC-like_Pdiesterase_TIM-brl"/>
</dbReference>
<dbReference type="Pfam" id="PF03009">
    <property type="entry name" value="GDPD"/>
    <property type="match status" value="1"/>
</dbReference>
<keyword evidence="4" id="KW-0319">Glycerol metabolism</keyword>
<evidence type="ECO:0000256" key="4">
    <source>
        <dbReference type="ARBA" id="ARBA00022798"/>
    </source>
</evidence>
<feature type="chain" id="PRO_5006595258" description="glycerophosphodiester phosphodiesterase" evidence="7">
    <location>
        <begin position="26"/>
        <end position="437"/>
    </location>
</feature>
<dbReference type="EMBL" id="CP013140">
    <property type="protein sequence ID" value="ALN58444.1"/>
    <property type="molecule type" value="Genomic_DNA"/>
</dbReference>
<organism evidence="9 10">
    <name type="scientific">Lysobacter enzymogenes</name>
    <dbReference type="NCBI Taxonomy" id="69"/>
    <lineage>
        <taxon>Bacteria</taxon>
        <taxon>Pseudomonadati</taxon>
        <taxon>Pseudomonadota</taxon>
        <taxon>Gammaproteobacteria</taxon>
        <taxon>Lysobacterales</taxon>
        <taxon>Lysobacteraceae</taxon>
        <taxon>Lysobacter</taxon>
    </lineage>
</organism>
<evidence type="ECO:0000259" key="8">
    <source>
        <dbReference type="PROSITE" id="PS51704"/>
    </source>
</evidence>
<name>A0A0S2DIT5_LYSEN</name>
<dbReference type="GO" id="GO:0042597">
    <property type="term" value="C:periplasmic space"/>
    <property type="evidence" value="ECO:0007669"/>
    <property type="project" value="TreeGrafter"/>
</dbReference>
<dbReference type="GO" id="GO:0008889">
    <property type="term" value="F:glycerophosphodiester phosphodiesterase activity"/>
    <property type="evidence" value="ECO:0007669"/>
    <property type="project" value="UniProtKB-EC"/>
</dbReference>
<dbReference type="PROSITE" id="PS51704">
    <property type="entry name" value="GP_PDE"/>
    <property type="match status" value="1"/>
</dbReference>
<dbReference type="EC" id="3.1.4.46" evidence="2"/>
<dbReference type="GO" id="GO:0006071">
    <property type="term" value="P:glycerol metabolic process"/>
    <property type="evidence" value="ECO:0007669"/>
    <property type="project" value="UniProtKB-KW"/>
</dbReference>
<dbReference type="PATRIC" id="fig|69.6.peg.3055"/>
<proteinExistence type="inferred from homology"/>
<dbReference type="InterPro" id="IPR030395">
    <property type="entry name" value="GP_PDE_dom"/>
</dbReference>
<evidence type="ECO:0000256" key="7">
    <source>
        <dbReference type="SAM" id="SignalP"/>
    </source>
</evidence>
<evidence type="ECO:0000256" key="5">
    <source>
        <dbReference type="ARBA" id="ARBA00022801"/>
    </source>
</evidence>
<evidence type="ECO:0000256" key="2">
    <source>
        <dbReference type="ARBA" id="ARBA00012247"/>
    </source>
</evidence>
<reference evidence="9 10" key="1">
    <citation type="submission" date="2015-11" db="EMBL/GenBank/DDBJ databases">
        <title>Genome sequences of Lysobacter enzymogenes strain C3 and Lysobacter antibioticus ATCC 29479.</title>
        <authorList>
            <person name="Kobayashi D.Y."/>
        </authorList>
    </citation>
    <scope>NUCLEOTIDE SEQUENCE [LARGE SCALE GENOMIC DNA]</scope>
    <source>
        <strain evidence="9 10">C3</strain>
    </source>
</reference>
<dbReference type="PANTHER" id="PTHR43620">
    <property type="entry name" value="GLYCEROPHOSPHORYL DIESTER PHOSPHODIESTERASE"/>
    <property type="match status" value="1"/>
</dbReference>
<dbReference type="OrthoDB" id="9795622at2"/>
<protein>
    <recommendedName>
        <fullName evidence="2">glycerophosphodiester phosphodiesterase</fullName>
        <ecNumber evidence="2">3.1.4.46</ecNumber>
    </recommendedName>
</protein>
<dbReference type="STRING" id="69.GLE_3097"/>
<feature type="domain" description="GP-PDE" evidence="8">
    <location>
        <begin position="50"/>
        <end position="363"/>
    </location>
</feature>
<dbReference type="AlphaFoldDB" id="A0A0S2DIT5"/>
<gene>
    <name evidence="9" type="ORF">GLE_3097</name>
</gene>
<sequence length="437" mass="47263">MPHPNLPRRPLAALALLLFAAAAGAAAPERKPSMPHASPPTSAAPGQQGLIVIAHRGASGYRPEHTLEAYRLAIAQGADFIEPDLVATRDGELVVRHENEISGTTDVAAHPEFADRKTTKTIDGESLTGWFTEDFTLAELKTLRAKERIPQVRPGNTRYDGQFPIATLKEVIALAKQESRDGRVVGIYPETKHPTWFASEGRHLDGSPIGISLGQKLVDTLVAEGFTDPRRIYIQSFEVGNLIELKQRILPKAGIDLPLVQLYGDFERDTPYDIVYNRRSGADLARIYGDLAQAIPGGLAAARYGALTEPAALRWMQAHYASGLGPYKASLIERAPLPAKRDADGDGHALLATRNTGIVHPVLARALALGLQVHPYTVRAEEPFLTQTANGIDQSALGEALQLYGLGVQGFFIDNPDIGVAARNLFLEQSKIAPIAK</sequence>
<keyword evidence="5" id="KW-0378">Hydrolase</keyword>